<evidence type="ECO:0000313" key="3">
    <source>
        <dbReference type="Proteomes" id="UP000053144"/>
    </source>
</evidence>
<name>A0A0L9VUM7_PHAAN</name>
<feature type="compositionally biased region" description="Polar residues" evidence="1">
    <location>
        <begin position="20"/>
        <end position="35"/>
    </location>
</feature>
<gene>
    <name evidence="2" type="ORF">LR48_Vigan11g149300</name>
</gene>
<evidence type="ECO:0000256" key="1">
    <source>
        <dbReference type="SAM" id="MobiDB-lite"/>
    </source>
</evidence>
<feature type="region of interest" description="Disordered" evidence="1">
    <location>
        <begin position="1"/>
        <end position="86"/>
    </location>
</feature>
<dbReference type="AlphaFoldDB" id="A0A0L9VUM7"/>
<dbReference type="Gramene" id="KOM58459">
    <property type="protein sequence ID" value="KOM58459"/>
    <property type="gene ID" value="LR48_Vigan11g149300"/>
</dbReference>
<dbReference type="EMBL" id="CM003381">
    <property type="protein sequence ID" value="KOM58459.1"/>
    <property type="molecule type" value="Genomic_DNA"/>
</dbReference>
<organism evidence="2 3">
    <name type="scientific">Phaseolus angularis</name>
    <name type="common">Azuki bean</name>
    <name type="synonym">Vigna angularis</name>
    <dbReference type="NCBI Taxonomy" id="3914"/>
    <lineage>
        <taxon>Eukaryota</taxon>
        <taxon>Viridiplantae</taxon>
        <taxon>Streptophyta</taxon>
        <taxon>Embryophyta</taxon>
        <taxon>Tracheophyta</taxon>
        <taxon>Spermatophyta</taxon>
        <taxon>Magnoliopsida</taxon>
        <taxon>eudicotyledons</taxon>
        <taxon>Gunneridae</taxon>
        <taxon>Pentapetalae</taxon>
        <taxon>rosids</taxon>
        <taxon>fabids</taxon>
        <taxon>Fabales</taxon>
        <taxon>Fabaceae</taxon>
        <taxon>Papilionoideae</taxon>
        <taxon>50 kb inversion clade</taxon>
        <taxon>NPAAA clade</taxon>
        <taxon>indigoferoid/millettioid clade</taxon>
        <taxon>Phaseoleae</taxon>
        <taxon>Vigna</taxon>
    </lineage>
</organism>
<dbReference type="Proteomes" id="UP000053144">
    <property type="component" value="Chromosome 11"/>
</dbReference>
<feature type="compositionally biased region" description="Basic and acidic residues" evidence="1">
    <location>
        <begin position="8"/>
        <end position="19"/>
    </location>
</feature>
<protein>
    <submittedName>
        <fullName evidence="2">Uncharacterized protein</fullName>
    </submittedName>
</protein>
<evidence type="ECO:0000313" key="2">
    <source>
        <dbReference type="EMBL" id="KOM58459.1"/>
    </source>
</evidence>
<proteinExistence type="predicted"/>
<reference evidence="3" key="1">
    <citation type="journal article" date="2015" name="Proc. Natl. Acad. Sci. U.S.A.">
        <title>Genome sequencing of adzuki bean (Vigna angularis) provides insight into high starch and low fat accumulation and domestication.</title>
        <authorList>
            <person name="Yang K."/>
            <person name="Tian Z."/>
            <person name="Chen C."/>
            <person name="Luo L."/>
            <person name="Zhao B."/>
            <person name="Wang Z."/>
            <person name="Yu L."/>
            <person name="Li Y."/>
            <person name="Sun Y."/>
            <person name="Li W."/>
            <person name="Chen Y."/>
            <person name="Li Y."/>
            <person name="Zhang Y."/>
            <person name="Ai D."/>
            <person name="Zhao J."/>
            <person name="Shang C."/>
            <person name="Ma Y."/>
            <person name="Wu B."/>
            <person name="Wang M."/>
            <person name="Gao L."/>
            <person name="Sun D."/>
            <person name="Zhang P."/>
            <person name="Guo F."/>
            <person name="Wang W."/>
            <person name="Li Y."/>
            <person name="Wang J."/>
            <person name="Varshney R.K."/>
            <person name="Wang J."/>
            <person name="Ling H.Q."/>
            <person name="Wan P."/>
        </authorList>
    </citation>
    <scope>NUCLEOTIDE SEQUENCE</scope>
    <source>
        <strain evidence="3">cv. Jingnong 6</strain>
    </source>
</reference>
<sequence>MHHQKLRHREDVEKRRPSPHETQASIFSSTTPSSKRNARRRDVGGQAPNVVERESRLGRKRLPSLHEPNQNREQEEEGSLPPCVAN</sequence>
<accession>A0A0L9VUM7</accession>